<reference evidence="2 3" key="1">
    <citation type="submission" date="2018-10" db="EMBL/GenBank/DDBJ databases">
        <title>Phylogenomics of Brevibacillus.</title>
        <authorList>
            <person name="Dunlap C."/>
        </authorList>
    </citation>
    <scope>NUCLEOTIDE SEQUENCE [LARGE SCALE GENOMIC DNA]</scope>
    <source>
        <strain evidence="2 3">JCM 15774</strain>
    </source>
</reference>
<dbReference type="SUPFAM" id="SSF52200">
    <property type="entry name" value="Toll/Interleukin receptor TIR domain"/>
    <property type="match status" value="1"/>
</dbReference>
<dbReference type="Pfam" id="PF13676">
    <property type="entry name" value="TIR_2"/>
    <property type="match status" value="1"/>
</dbReference>
<dbReference type="Pfam" id="PF18163">
    <property type="entry name" value="LD_cluster2"/>
    <property type="match status" value="1"/>
</dbReference>
<evidence type="ECO:0000259" key="1">
    <source>
        <dbReference type="PROSITE" id="PS50104"/>
    </source>
</evidence>
<organism evidence="2 3">
    <name type="scientific">Brevibacillus nitrificans</name>
    <dbReference type="NCBI Taxonomy" id="651560"/>
    <lineage>
        <taxon>Bacteria</taxon>
        <taxon>Bacillati</taxon>
        <taxon>Bacillota</taxon>
        <taxon>Bacilli</taxon>
        <taxon>Bacillales</taxon>
        <taxon>Paenibacillaceae</taxon>
        <taxon>Brevibacillus</taxon>
    </lineage>
</organism>
<proteinExistence type="predicted"/>
<gene>
    <name evidence="2" type="ORF">EDM59_19375</name>
</gene>
<dbReference type="InterPro" id="IPR041160">
    <property type="entry name" value="LD_cluster2"/>
</dbReference>
<comment type="caution">
    <text evidence="2">The sequence shown here is derived from an EMBL/GenBank/DDBJ whole genome shotgun (WGS) entry which is preliminary data.</text>
</comment>
<keyword evidence="3" id="KW-1185">Reference proteome</keyword>
<sequence>MVVIAIHPRLTIGAHEEAQLFYDFFQDELYEHADVRSIKSFNVLEETTLTSDDVIVFFFRSDKNYSIPVQEFLFEATKKTCKILPVSIDKSFRVPPISAIKSQSYDVEEHLRNRALTKANLSTIASAFSRNVLSEIQPTLIKDRMHLFISHRRLDGEELAAALCKSLRQQAESVFRDLIDIKVGEDAQEIIEENLSNSDAVIFLDTPKSYESEWIAKELKMAISMNLPIVWVKIGNHNEQNQLKVTPLGKPHFVINEISSLETKFDPDLVNRMIDEAFKISREHTTVLFDQFRKLKSLAKANDLTIKQVNKKLMLYEVHIPRKPFRYWQRPMTHLIQLYGRFPKHNDKKSFRPLASEYGYEHPALGSFYDSAIMLAPIQSRNMVISTTADNCYVDSIHDYINSLESYLETSSKNKLKKRGIIISGAFPDCDPTYQQYLSNAVHSITQAILEHSGIVILGGHPTFQYPILEMAKRTCPVSYKEVIHLYISKWFVTDQNIAEMNNHSKVFPIKAANSREDSLTQLRKTMINDEEARALIVMGGKTTDGGHMPGVDEEISLARRAGIPVFIIGSVGGRSGELAAELDKNNWEETWNELTVEENRLIMTSLDYSTIAKLILTKLGF</sequence>
<feature type="domain" description="TIR" evidence="1">
    <location>
        <begin position="143"/>
        <end position="281"/>
    </location>
</feature>
<dbReference type="PROSITE" id="PS50104">
    <property type="entry name" value="TIR"/>
    <property type="match status" value="1"/>
</dbReference>
<dbReference type="RefSeq" id="WP_122925120.1">
    <property type="nucleotide sequence ID" value="NZ_RHHU01000011.1"/>
</dbReference>
<dbReference type="AlphaFoldDB" id="A0A3M8D523"/>
<evidence type="ECO:0000313" key="3">
    <source>
        <dbReference type="Proteomes" id="UP000269573"/>
    </source>
</evidence>
<name>A0A3M8D523_9BACL</name>
<keyword evidence="2" id="KW-0675">Receptor</keyword>
<dbReference type="EMBL" id="RHHU01000011">
    <property type="protein sequence ID" value="RNB83196.1"/>
    <property type="molecule type" value="Genomic_DNA"/>
</dbReference>
<accession>A0A3M8D523</accession>
<dbReference type="Gene3D" id="3.40.50.10140">
    <property type="entry name" value="Toll/interleukin-1 receptor homology (TIR) domain"/>
    <property type="match status" value="1"/>
</dbReference>
<protein>
    <submittedName>
        <fullName evidence="2">Toll/interleukin-1 receptor domain-containing protein</fullName>
    </submittedName>
</protein>
<evidence type="ECO:0000313" key="2">
    <source>
        <dbReference type="EMBL" id="RNB83196.1"/>
    </source>
</evidence>
<dbReference type="Proteomes" id="UP000269573">
    <property type="component" value="Unassembled WGS sequence"/>
</dbReference>
<dbReference type="InterPro" id="IPR035897">
    <property type="entry name" value="Toll_tir_struct_dom_sf"/>
</dbReference>
<dbReference type="InterPro" id="IPR000157">
    <property type="entry name" value="TIR_dom"/>
</dbReference>
<dbReference type="GO" id="GO:0007165">
    <property type="term" value="P:signal transduction"/>
    <property type="evidence" value="ECO:0007669"/>
    <property type="project" value="InterPro"/>
</dbReference>